<accession>A0A540LLM8</accession>
<dbReference type="STRING" id="106549.A0A540LLM8"/>
<comment type="caution">
    <text evidence="2">The sequence shown here is derived from an EMBL/GenBank/DDBJ whole genome shotgun (WGS) entry which is preliminary data.</text>
</comment>
<feature type="region of interest" description="Disordered" evidence="1">
    <location>
        <begin position="108"/>
        <end position="131"/>
    </location>
</feature>
<keyword evidence="3" id="KW-1185">Reference proteome</keyword>
<dbReference type="PANTHER" id="PTHR33673:SF36">
    <property type="entry name" value="MYB-LIKE PROTEIN Q"/>
    <property type="match status" value="1"/>
</dbReference>
<name>A0A540LLM8_MALBA</name>
<evidence type="ECO:0000313" key="3">
    <source>
        <dbReference type="Proteomes" id="UP000315295"/>
    </source>
</evidence>
<sequence>MDLEPGSKNSEKSEQVVDGSEGSKHPETPKVVDGSDSSSHLTILPEATANEGGPVPTRRLISISSLSSLASDSSLEDLFQVDTNRITTSTHTASVPKHDDYNIVGPASTSRASDVTHGSMVPGLSPTDSPSIQTMDRCGGYDPYRIPTSVFSTSKSNKEMDWSVASNESLFSIHLGNNSFSRDHTFFLGDLGKSGELYKSGELFSLNPAPPVPAVEIESDRIEEVRKSGVGVADETIKDMARANAEDHSEGRVPPPTVFGKSPSLSRRSDGSGTSTRSFAFPMYVYIHYLRLTDGMKSSVKATEPCLEQPPPQPPVRLSPKKVTKSKVTYWFRCFSWFKWGCSCHRRHCCSYCCCC</sequence>
<gene>
    <name evidence="2" type="ORF">C1H46_027217</name>
</gene>
<dbReference type="PANTHER" id="PTHR33673">
    <property type="entry name" value="SUPPRESSOR SRP40-LIKE PROTEIN"/>
    <property type="match status" value="1"/>
</dbReference>
<evidence type="ECO:0000313" key="2">
    <source>
        <dbReference type="EMBL" id="TQD87182.1"/>
    </source>
</evidence>
<dbReference type="AlphaFoldDB" id="A0A540LLM8"/>
<reference evidence="2 3" key="1">
    <citation type="journal article" date="2019" name="G3 (Bethesda)">
        <title>Sequencing of a Wild Apple (Malus baccata) Genome Unravels the Differences Between Cultivated and Wild Apple Species Regarding Disease Resistance and Cold Tolerance.</title>
        <authorList>
            <person name="Chen X."/>
        </authorList>
    </citation>
    <scope>NUCLEOTIDE SEQUENCE [LARGE SCALE GENOMIC DNA]</scope>
    <source>
        <strain evidence="3">cv. Shandingzi</strain>
        <tissue evidence="2">Leaves</tissue>
    </source>
</reference>
<evidence type="ECO:0000256" key="1">
    <source>
        <dbReference type="SAM" id="MobiDB-lite"/>
    </source>
</evidence>
<feature type="compositionally biased region" description="Basic and acidic residues" evidence="1">
    <location>
        <begin position="9"/>
        <end position="30"/>
    </location>
</feature>
<feature type="compositionally biased region" description="Basic and acidic residues" evidence="1">
    <location>
        <begin position="242"/>
        <end position="251"/>
    </location>
</feature>
<organism evidence="2 3">
    <name type="scientific">Malus baccata</name>
    <name type="common">Siberian crab apple</name>
    <name type="synonym">Pyrus baccata</name>
    <dbReference type="NCBI Taxonomy" id="106549"/>
    <lineage>
        <taxon>Eukaryota</taxon>
        <taxon>Viridiplantae</taxon>
        <taxon>Streptophyta</taxon>
        <taxon>Embryophyta</taxon>
        <taxon>Tracheophyta</taxon>
        <taxon>Spermatophyta</taxon>
        <taxon>Magnoliopsida</taxon>
        <taxon>eudicotyledons</taxon>
        <taxon>Gunneridae</taxon>
        <taxon>Pentapetalae</taxon>
        <taxon>rosids</taxon>
        <taxon>fabids</taxon>
        <taxon>Rosales</taxon>
        <taxon>Rosaceae</taxon>
        <taxon>Amygdaloideae</taxon>
        <taxon>Maleae</taxon>
        <taxon>Malus</taxon>
    </lineage>
</organism>
<dbReference type="Proteomes" id="UP000315295">
    <property type="component" value="Unassembled WGS sequence"/>
</dbReference>
<feature type="region of interest" description="Disordered" evidence="1">
    <location>
        <begin position="242"/>
        <end position="274"/>
    </location>
</feature>
<protein>
    <submittedName>
        <fullName evidence="2">Uncharacterized protein</fullName>
    </submittedName>
</protein>
<proteinExistence type="predicted"/>
<dbReference type="EMBL" id="VIEB01000545">
    <property type="protein sequence ID" value="TQD87182.1"/>
    <property type="molecule type" value="Genomic_DNA"/>
</dbReference>
<feature type="region of interest" description="Disordered" evidence="1">
    <location>
        <begin position="1"/>
        <end position="56"/>
    </location>
</feature>